<reference evidence="3" key="1">
    <citation type="submission" date="2017-02" db="EMBL/GenBank/DDBJ databases">
        <authorList>
            <person name="Dridi B."/>
        </authorList>
    </citation>
    <scope>NUCLEOTIDE SEQUENCE [LARGE SCALE GENOMIC DNA]</scope>
    <source>
        <strain evidence="3">B Co 03.10</strain>
    </source>
</reference>
<dbReference type="InterPro" id="IPR003737">
    <property type="entry name" value="GlcNAc_PI_deacetylase-related"/>
</dbReference>
<dbReference type="RefSeq" id="WP_087006571.1">
    <property type="nucleotide sequence ID" value="NZ_FWFF01000010.1"/>
</dbReference>
<keyword evidence="3" id="KW-1185">Reference proteome</keyword>
<dbReference type="GO" id="GO:0016811">
    <property type="term" value="F:hydrolase activity, acting on carbon-nitrogen (but not peptide) bonds, in linear amides"/>
    <property type="evidence" value="ECO:0007669"/>
    <property type="project" value="TreeGrafter"/>
</dbReference>
<dbReference type="PANTHER" id="PTHR12993:SF28">
    <property type="entry name" value="LMBE FAMILY PROTEIN"/>
    <property type="match status" value="1"/>
</dbReference>
<dbReference type="AlphaFoldDB" id="A0A1X6XEV9"/>
<dbReference type="Gene3D" id="3.40.50.10320">
    <property type="entry name" value="LmbE-like"/>
    <property type="match status" value="1"/>
</dbReference>
<dbReference type="SUPFAM" id="SSF102588">
    <property type="entry name" value="LmbE-like"/>
    <property type="match status" value="1"/>
</dbReference>
<sequence>MTDAQVGAPLPDMPDDFSSVLVIVAHPDDPEYGIGSAVAAWTRAGKRVGYLLASRGEAGIEGLDPAESAIVRTKEQEAACREVGVTSLVFLDEPDGRILATPQLRTKIAHEIRRFRPELVVLLNFQPTRGGRFFNSADHRNLGQAAVDGVADAGNEWIVPGARYDGVARIVEFGAEPTHRIDVTDGVEAAVASLTCHREYLAALSDEPVEEQARAQIDSTLTHEDGRAYLGFRVYG</sequence>
<evidence type="ECO:0008006" key="4">
    <source>
        <dbReference type="Google" id="ProtNLM"/>
    </source>
</evidence>
<dbReference type="PANTHER" id="PTHR12993">
    <property type="entry name" value="N-ACETYLGLUCOSAMINYL-PHOSPHATIDYLINOSITOL DE-N-ACETYLASE-RELATED"/>
    <property type="match status" value="1"/>
</dbReference>
<dbReference type="Pfam" id="PF02585">
    <property type="entry name" value="PIG-L"/>
    <property type="match status" value="1"/>
</dbReference>
<proteinExistence type="predicted"/>
<evidence type="ECO:0000313" key="2">
    <source>
        <dbReference type="EMBL" id="SLM97117.1"/>
    </source>
</evidence>
<name>A0A1X6XEV9_9MICO</name>
<dbReference type="Proteomes" id="UP000196581">
    <property type="component" value="Unassembled WGS sequence"/>
</dbReference>
<dbReference type="EMBL" id="FWFF01000010">
    <property type="protein sequence ID" value="SLM97117.1"/>
    <property type="molecule type" value="Genomic_DNA"/>
</dbReference>
<dbReference type="InterPro" id="IPR024078">
    <property type="entry name" value="LmbE-like_dom_sf"/>
</dbReference>
<keyword evidence="1" id="KW-0862">Zinc</keyword>
<organism evidence="2 3">
    <name type="scientific">Brevibacterium yomogidense</name>
    <dbReference type="NCBI Taxonomy" id="946573"/>
    <lineage>
        <taxon>Bacteria</taxon>
        <taxon>Bacillati</taxon>
        <taxon>Actinomycetota</taxon>
        <taxon>Actinomycetes</taxon>
        <taxon>Micrococcales</taxon>
        <taxon>Brevibacteriaceae</taxon>
        <taxon>Brevibacterium</taxon>
    </lineage>
</organism>
<evidence type="ECO:0000256" key="1">
    <source>
        <dbReference type="ARBA" id="ARBA00022833"/>
    </source>
</evidence>
<dbReference type="GO" id="GO:0016137">
    <property type="term" value="P:glycoside metabolic process"/>
    <property type="evidence" value="ECO:0007669"/>
    <property type="project" value="UniProtKB-ARBA"/>
</dbReference>
<gene>
    <name evidence="2" type="ORF">FM105_06780</name>
</gene>
<evidence type="ECO:0000313" key="3">
    <source>
        <dbReference type="Proteomes" id="UP000196581"/>
    </source>
</evidence>
<protein>
    <recommendedName>
        <fullName evidence="4">LmbE family protein</fullName>
    </recommendedName>
</protein>
<accession>A0A1X6XEV9</accession>